<dbReference type="SUPFAM" id="SSF52200">
    <property type="entry name" value="Toll/Interleukin receptor TIR domain"/>
    <property type="match status" value="1"/>
</dbReference>
<accession>A0ABU4F0P7</accession>
<dbReference type="EMBL" id="JAWLUM010000008">
    <property type="protein sequence ID" value="MDV7137074.1"/>
    <property type="molecule type" value="Genomic_DNA"/>
</dbReference>
<evidence type="ECO:0000313" key="3">
    <source>
        <dbReference type="Proteomes" id="UP001185792"/>
    </source>
</evidence>
<evidence type="ECO:0000259" key="1">
    <source>
        <dbReference type="Pfam" id="PF13676"/>
    </source>
</evidence>
<keyword evidence="3" id="KW-1185">Reference proteome</keyword>
<dbReference type="Gene3D" id="3.40.50.10140">
    <property type="entry name" value="Toll/interleukin-1 receptor homology (TIR) domain"/>
    <property type="match status" value="1"/>
</dbReference>
<keyword evidence="2" id="KW-0675">Receptor</keyword>
<proteinExistence type="predicted"/>
<sequence length="383" mass="42246">MVAVNYEVQVVHVDHDDWAADLRQALSSELLRIGMHTSVTVDVTTAPPTLRAPSVAVAFLGPSLKLEVSAISQIDAAVRAGRVVIPVVDDLSTFQAESPPSLSPINGFEWSGEVPERRLAQLILEELGIEDRDRRVFLSHKRSDGLGAAEQLHDELTRNRFVPFVDRFAMLPGVDVQTHIADALEDFAFLLVLETEEAYLSDWVFDEIDYALSHTMGMLIVQWPNVVSEIPGTQGVPRVRLADDDIEDNDHGYQVLKPAVLDSLIRDVEVAHASGIVRRRRMLVSSVEDAARTAGATCIPLRDWCIDVDAASGRSIVGVTPRLPATEDLQLVDDTRASIDPGAGALLVHPTRRIREPTRKHLDWVIGIRNLELLPDNAIGARW</sequence>
<dbReference type="Pfam" id="PF13676">
    <property type="entry name" value="TIR_2"/>
    <property type="match status" value="1"/>
</dbReference>
<gene>
    <name evidence="2" type="ORF">R4198_25560</name>
</gene>
<dbReference type="RefSeq" id="WP_317714938.1">
    <property type="nucleotide sequence ID" value="NZ_JAWLUM010000008.1"/>
</dbReference>
<dbReference type="InterPro" id="IPR000157">
    <property type="entry name" value="TIR_dom"/>
</dbReference>
<evidence type="ECO:0000313" key="2">
    <source>
        <dbReference type="EMBL" id="MDV7137074.1"/>
    </source>
</evidence>
<dbReference type="InterPro" id="IPR035897">
    <property type="entry name" value="Toll_tir_struct_dom_sf"/>
</dbReference>
<reference evidence="2 3" key="1">
    <citation type="submission" date="2023-10" db="EMBL/GenBank/DDBJ databases">
        <title>Development of a sustainable strategy for remediation of hydrocarbon-contaminated territories based on the waste exchange concept.</title>
        <authorList>
            <person name="Krivoruchko A."/>
        </authorList>
    </citation>
    <scope>NUCLEOTIDE SEQUENCE [LARGE SCALE GENOMIC DNA]</scope>
    <source>
        <strain evidence="2 3">IEGM 1236</strain>
    </source>
</reference>
<feature type="domain" description="TIR" evidence="1">
    <location>
        <begin position="136"/>
        <end position="244"/>
    </location>
</feature>
<comment type="caution">
    <text evidence="2">The sequence shown here is derived from an EMBL/GenBank/DDBJ whole genome shotgun (WGS) entry which is preliminary data.</text>
</comment>
<protein>
    <submittedName>
        <fullName evidence="2">Toll/interleukin-1 receptor domain-containing protein</fullName>
    </submittedName>
</protein>
<name>A0ABU4F0P7_WILMA</name>
<organism evidence="2 3">
    <name type="scientific">Williamsia marianensis</name>
    <dbReference type="NCBI Taxonomy" id="85044"/>
    <lineage>
        <taxon>Bacteria</taxon>
        <taxon>Bacillati</taxon>
        <taxon>Actinomycetota</taxon>
        <taxon>Actinomycetes</taxon>
        <taxon>Mycobacteriales</taxon>
        <taxon>Nocardiaceae</taxon>
        <taxon>Williamsia</taxon>
    </lineage>
</organism>
<dbReference type="Proteomes" id="UP001185792">
    <property type="component" value="Unassembled WGS sequence"/>
</dbReference>